<evidence type="ECO:0000313" key="3">
    <source>
        <dbReference type="EMBL" id="TGY88333.1"/>
    </source>
</evidence>
<dbReference type="AlphaFoldDB" id="A0A4S2GZ23"/>
<protein>
    <submittedName>
        <fullName evidence="3">DUF1311 domain-containing protein</fullName>
    </submittedName>
</protein>
<gene>
    <name evidence="3" type="ORF">E5163_10960</name>
</gene>
<reference evidence="3 4" key="1">
    <citation type="journal article" date="2017" name="Int. J. Syst. Evol. Microbiol.">
        <title>Marinicauda algicola sp. nov., isolated from a marine red alga Rhodosorus marinus.</title>
        <authorList>
            <person name="Jeong S.E."/>
            <person name="Jeon S.H."/>
            <person name="Chun B.H."/>
            <person name="Kim D.W."/>
            <person name="Jeon C.O."/>
        </authorList>
    </citation>
    <scope>NUCLEOTIDE SEQUENCE [LARGE SCALE GENOMIC DNA]</scope>
    <source>
        <strain evidence="3 4">JCM 31718</strain>
    </source>
</reference>
<organism evidence="3 4">
    <name type="scientific">Marinicauda algicola</name>
    <dbReference type="NCBI Taxonomy" id="2029849"/>
    <lineage>
        <taxon>Bacteria</taxon>
        <taxon>Pseudomonadati</taxon>
        <taxon>Pseudomonadota</taxon>
        <taxon>Alphaproteobacteria</taxon>
        <taxon>Maricaulales</taxon>
        <taxon>Maricaulaceae</taxon>
        <taxon>Marinicauda</taxon>
    </lineage>
</organism>
<feature type="chain" id="PRO_5020910714" evidence="1">
    <location>
        <begin position="24"/>
        <end position="318"/>
    </location>
</feature>
<name>A0A4S2GZ23_9PROT</name>
<comment type="caution">
    <text evidence="3">The sequence shown here is derived from an EMBL/GenBank/DDBJ whole genome shotgun (WGS) entry which is preliminary data.</text>
</comment>
<dbReference type="Proteomes" id="UP000308054">
    <property type="component" value="Unassembled WGS sequence"/>
</dbReference>
<evidence type="ECO:0000313" key="4">
    <source>
        <dbReference type="Proteomes" id="UP000308054"/>
    </source>
</evidence>
<evidence type="ECO:0000259" key="2">
    <source>
        <dbReference type="Pfam" id="PF07007"/>
    </source>
</evidence>
<proteinExistence type="predicted"/>
<keyword evidence="4" id="KW-1185">Reference proteome</keyword>
<accession>A0A4S2GZ23</accession>
<dbReference type="InterPro" id="IPR009739">
    <property type="entry name" value="LprI-like_N"/>
</dbReference>
<dbReference type="Pfam" id="PF07007">
    <property type="entry name" value="LprI"/>
    <property type="match status" value="1"/>
</dbReference>
<feature type="signal peptide" evidence="1">
    <location>
        <begin position="1"/>
        <end position="23"/>
    </location>
</feature>
<dbReference type="Gene3D" id="1.20.1270.180">
    <property type="match status" value="1"/>
</dbReference>
<dbReference type="EMBL" id="SRXW01000003">
    <property type="protein sequence ID" value="TGY88333.1"/>
    <property type="molecule type" value="Genomic_DNA"/>
</dbReference>
<sequence>MSLSQTARILAIAAVFTAAPAIAANQSYSTGPYYGSARMPYLGDPFQECRGRQSELELRACLSRLHDEARYDLDYVNDRLERLASSFQDEGVRAYHEEKLRGARTTWSAYLDYHCDFEGAMLGDDNTEVGLQSLACQIMMMRIQAYRLDTLAQNIDIEIVDTPGTDGPIADVRCEQGDFREWRVRCDARGNYFAETGTGGNTLRLERSVNGGFDLVLASSVHAIDTGRSINVRVDSNPTLDFRTTPGYAGPSERGGFVIDNSPAVDTLIGQMRQGGRVAVVFYDTAGQAQVANFSLYGVTSALEHLADRGRVYRRPAR</sequence>
<feature type="domain" description="Lysozyme inhibitor LprI-like N-terminal" evidence="2">
    <location>
        <begin position="51"/>
        <end position="149"/>
    </location>
</feature>
<keyword evidence="1" id="KW-0732">Signal</keyword>
<dbReference type="RefSeq" id="WP_135996179.1">
    <property type="nucleotide sequence ID" value="NZ_CP071057.1"/>
</dbReference>
<evidence type="ECO:0000256" key="1">
    <source>
        <dbReference type="SAM" id="SignalP"/>
    </source>
</evidence>